<evidence type="ECO:0000313" key="1">
    <source>
        <dbReference type="EMBL" id="CAL1405130.1"/>
    </source>
</evidence>
<organism evidence="1 2">
    <name type="scientific">Linum trigynum</name>
    <dbReference type="NCBI Taxonomy" id="586398"/>
    <lineage>
        <taxon>Eukaryota</taxon>
        <taxon>Viridiplantae</taxon>
        <taxon>Streptophyta</taxon>
        <taxon>Embryophyta</taxon>
        <taxon>Tracheophyta</taxon>
        <taxon>Spermatophyta</taxon>
        <taxon>Magnoliopsida</taxon>
        <taxon>eudicotyledons</taxon>
        <taxon>Gunneridae</taxon>
        <taxon>Pentapetalae</taxon>
        <taxon>rosids</taxon>
        <taxon>fabids</taxon>
        <taxon>Malpighiales</taxon>
        <taxon>Linaceae</taxon>
        <taxon>Linum</taxon>
    </lineage>
</organism>
<sequence>MVKKNLLFPGSWSSMPPASSASFSSEHPGFSLLTAPRFLFHEIHCDGSSLNDPQVATFGVAMFNSHGLVWFRAS</sequence>
<accession>A0AAV2G5U4</accession>
<proteinExistence type="predicted"/>
<name>A0AAV2G5U4_9ROSI</name>
<dbReference type="Proteomes" id="UP001497516">
    <property type="component" value="Chromosome 8"/>
</dbReference>
<keyword evidence="2" id="KW-1185">Reference proteome</keyword>
<dbReference type="AlphaFoldDB" id="A0AAV2G5U4"/>
<dbReference type="EMBL" id="OZ034821">
    <property type="protein sequence ID" value="CAL1405130.1"/>
    <property type="molecule type" value="Genomic_DNA"/>
</dbReference>
<protein>
    <submittedName>
        <fullName evidence="1">Uncharacterized protein</fullName>
    </submittedName>
</protein>
<reference evidence="1 2" key="1">
    <citation type="submission" date="2024-04" db="EMBL/GenBank/DDBJ databases">
        <authorList>
            <person name="Fracassetti M."/>
        </authorList>
    </citation>
    <scope>NUCLEOTIDE SEQUENCE [LARGE SCALE GENOMIC DNA]</scope>
</reference>
<evidence type="ECO:0000313" key="2">
    <source>
        <dbReference type="Proteomes" id="UP001497516"/>
    </source>
</evidence>
<gene>
    <name evidence="1" type="ORF">LTRI10_LOCUS44936</name>
</gene>